<protein>
    <submittedName>
        <fullName evidence="1">Uncharacterized protein</fullName>
    </submittedName>
</protein>
<accession>A0A6J5P6I7</accession>
<organism evidence="1">
    <name type="scientific">uncultured Caudovirales phage</name>
    <dbReference type="NCBI Taxonomy" id="2100421"/>
    <lineage>
        <taxon>Viruses</taxon>
        <taxon>Duplodnaviria</taxon>
        <taxon>Heunggongvirae</taxon>
        <taxon>Uroviricota</taxon>
        <taxon>Caudoviricetes</taxon>
        <taxon>Peduoviridae</taxon>
        <taxon>Maltschvirus</taxon>
        <taxon>Maltschvirus maltsch</taxon>
    </lineage>
</organism>
<sequence length="58" mass="6823">MNTEFEIWLLQGIDKGWITEPFCSTHDGGFQYMSKEEQEEWDQGGDPCCYVIRLMELS</sequence>
<evidence type="ECO:0000313" key="1">
    <source>
        <dbReference type="EMBL" id="CAB4164858.1"/>
    </source>
</evidence>
<gene>
    <name evidence="1" type="ORF">UFOVP828_156</name>
</gene>
<name>A0A6J5P6I7_9CAUD</name>
<proteinExistence type="predicted"/>
<dbReference type="EMBL" id="LR796766">
    <property type="protein sequence ID" value="CAB4164858.1"/>
    <property type="molecule type" value="Genomic_DNA"/>
</dbReference>
<reference evidence="1" key="1">
    <citation type="submission" date="2020-04" db="EMBL/GenBank/DDBJ databases">
        <authorList>
            <person name="Chiriac C."/>
            <person name="Salcher M."/>
            <person name="Ghai R."/>
            <person name="Kavagutti S V."/>
        </authorList>
    </citation>
    <scope>NUCLEOTIDE SEQUENCE</scope>
</reference>